<keyword evidence="2" id="KW-1185">Reference proteome</keyword>
<name>A0A8J4QCH1_9ROSI</name>
<evidence type="ECO:0000313" key="2">
    <source>
        <dbReference type="Proteomes" id="UP000737018"/>
    </source>
</evidence>
<dbReference type="EMBL" id="JRKL02013284">
    <property type="protein sequence ID" value="KAF3942878.1"/>
    <property type="molecule type" value="Genomic_DNA"/>
</dbReference>
<feature type="non-terminal residue" evidence="1">
    <location>
        <position position="1"/>
    </location>
</feature>
<dbReference type="Proteomes" id="UP000737018">
    <property type="component" value="Unassembled WGS sequence"/>
</dbReference>
<reference evidence="1" key="1">
    <citation type="submission" date="2020-03" db="EMBL/GenBank/DDBJ databases">
        <title>Castanea mollissima Vanexum genome sequencing.</title>
        <authorList>
            <person name="Staton M."/>
        </authorList>
    </citation>
    <scope>NUCLEOTIDE SEQUENCE</scope>
    <source>
        <tissue evidence="1">Leaf</tissue>
    </source>
</reference>
<protein>
    <submittedName>
        <fullName evidence="1">Uncharacterized protein</fullName>
    </submittedName>
</protein>
<evidence type="ECO:0000313" key="1">
    <source>
        <dbReference type="EMBL" id="KAF3942878.1"/>
    </source>
</evidence>
<proteinExistence type="predicted"/>
<comment type="caution">
    <text evidence="1">The sequence shown here is derived from an EMBL/GenBank/DDBJ whole genome shotgun (WGS) entry which is preliminary data.</text>
</comment>
<organism evidence="1 2">
    <name type="scientific">Castanea mollissima</name>
    <name type="common">Chinese chestnut</name>
    <dbReference type="NCBI Taxonomy" id="60419"/>
    <lineage>
        <taxon>Eukaryota</taxon>
        <taxon>Viridiplantae</taxon>
        <taxon>Streptophyta</taxon>
        <taxon>Embryophyta</taxon>
        <taxon>Tracheophyta</taxon>
        <taxon>Spermatophyta</taxon>
        <taxon>Magnoliopsida</taxon>
        <taxon>eudicotyledons</taxon>
        <taxon>Gunneridae</taxon>
        <taxon>Pentapetalae</taxon>
        <taxon>rosids</taxon>
        <taxon>fabids</taxon>
        <taxon>Fagales</taxon>
        <taxon>Fagaceae</taxon>
        <taxon>Castanea</taxon>
    </lineage>
</organism>
<gene>
    <name evidence="1" type="ORF">CMV_030506</name>
</gene>
<accession>A0A8J4QCH1</accession>
<sequence>MVAAAKHFSSAHKVLLYAILLVKQAYGLKGVLGCLTLKFQQSRLSQPLPTSTIDLLIFSTFPVL</sequence>
<dbReference type="AlphaFoldDB" id="A0A8J4QCH1"/>